<reference evidence="2" key="1">
    <citation type="journal article" date="2017" name="Int. J. Syst. Evol. Microbiol.">
        <title>Notoacmeibacter marinus gen. nov., sp. nov., isolated from the gut of a limpet and proposal of Notoacmeibacteraceae fam. nov. in the order Rhizobiales of the class Alphaproteobacteria.</title>
        <authorList>
            <person name="Huang Z."/>
            <person name="Guo F."/>
            <person name="Lai Q."/>
        </authorList>
    </citation>
    <scope>NUCLEOTIDE SEQUENCE [LARGE SCALE GENOMIC DNA]</scope>
    <source>
        <strain evidence="2">XMTR2A4</strain>
    </source>
</reference>
<accession>A0A231UT90</accession>
<keyword evidence="2" id="KW-1185">Reference proteome</keyword>
<evidence type="ECO:0000313" key="2">
    <source>
        <dbReference type="Proteomes" id="UP000215405"/>
    </source>
</evidence>
<protein>
    <submittedName>
        <fullName evidence="1">Uncharacterized protein</fullName>
    </submittedName>
</protein>
<dbReference type="Proteomes" id="UP000215405">
    <property type="component" value="Unassembled WGS sequence"/>
</dbReference>
<sequence length="97" mass="11382">MICKVPTSIEELRRDWEKLSYTPAGEEPACWLYRLRRTESCHLWIRFELDRSFRVEVTGCGPDWHDDAKMLEEIIVDAIDKVEWAEAVAWALRGATN</sequence>
<dbReference type="RefSeq" id="WP_094077885.1">
    <property type="nucleotide sequence ID" value="NZ_NBYO01000003.1"/>
</dbReference>
<proteinExistence type="predicted"/>
<dbReference type="EMBL" id="NBYO01000003">
    <property type="protein sequence ID" value="OXS99096.1"/>
    <property type="molecule type" value="Genomic_DNA"/>
</dbReference>
<comment type="caution">
    <text evidence="1">The sequence shown here is derived from an EMBL/GenBank/DDBJ whole genome shotgun (WGS) entry which is preliminary data.</text>
</comment>
<dbReference type="AlphaFoldDB" id="A0A231UT90"/>
<name>A0A231UT90_9HYPH</name>
<evidence type="ECO:0000313" key="1">
    <source>
        <dbReference type="EMBL" id="OXS99096.1"/>
    </source>
</evidence>
<gene>
    <name evidence="1" type="ORF">B7H23_12895</name>
</gene>
<organism evidence="1 2">
    <name type="scientific">Notoacmeibacter marinus</name>
    <dbReference type="NCBI Taxonomy" id="1876515"/>
    <lineage>
        <taxon>Bacteria</taxon>
        <taxon>Pseudomonadati</taxon>
        <taxon>Pseudomonadota</taxon>
        <taxon>Alphaproteobacteria</taxon>
        <taxon>Hyphomicrobiales</taxon>
        <taxon>Notoacmeibacteraceae</taxon>
        <taxon>Notoacmeibacter</taxon>
    </lineage>
</organism>